<keyword evidence="6" id="KW-0687">Ribonucleoprotein</keyword>
<feature type="domain" description="K Homology" evidence="12">
    <location>
        <begin position="797"/>
        <end position="879"/>
    </location>
</feature>
<dbReference type="GeneID" id="111104044"/>
<gene>
    <name evidence="14" type="primary">LOC111104044</name>
</gene>
<dbReference type="Gene3D" id="3.30.310.210">
    <property type="match status" value="1"/>
</dbReference>
<evidence type="ECO:0000256" key="6">
    <source>
        <dbReference type="ARBA" id="ARBA00023274"/>
    </source>
</evidence>
<evidence type="ECO:0000313" key="14">
    <source>
        <dbReference type="RefSeq" id="XP_022293456.1"/>
    </source>
</evidence>
<keyword evidence="9" id="KW-0694">RNA-binding</keyword>
<protein>
    <recommendedName>
        <fullName evidence="7">Small ribosomal subunit protein mS31</fullName>
    </recommendedName>
    <alternativeName>
        <fullName evidence="8">28S ribosomal protein S31, mitochondrial</fullName>
    </alternativeName>
</protein>
<dbReference type="KEGG" id="cvn:111104044"/>
<dbReference type="GO" id="GO:0003723">
    <property type="term" value="F:RNA binding"/>
    <property type="evidence" value="ECO:0007669"/>
    <property type="project" value="UniProtKB-UniRule"/>
</dbReference>
<feature type="coiled-coil region" evidence="10">
    <location>
        <begin position="583"/>
        <end position="610"/>
    </location>
</feature>
<dbReference type="Proteomes" id="UP000694844">
    <property type="component" value="Chromosome 7"/>
</dbReference>
<dbReference type="PROSITE" id="PS50084">
    <property type="entry name" value="KH_TYPE_1"/>
    <property type="match status" value="2"/>
</dbReference>
<feature type="compositionally biased region" description="Polar residues" evidence="11">
    <location>
        <begin position="46"/>
        <end position="60"/>
    </location>
</feature>
<evidence type="ECO:0000256" key="4">
    <source>
        <dbReference type="ARBA" id="ARBA00022980"/>
    </source>
</evidence>
<feature type="domain" description="K Homology" evidence="12">
    <location>
        <begin position="700"/>
        <end position="777"/>
    </location>
</feature>
<evidence type="ECO:0000256" key="5">
    <source>
        <dbReference type="ARBA" id="ARBA00023128"/>
    </source>
</evidence>
<evidence type="ECO:0000256" key="9">
    <source>
        <dbReference type="PROSITE-ProRule" id="PRU00117"/>
    </source>
</evidence>
<dbReference type="PANTHER" id="PTHR13231:SF3">
    <property type="entry name" value="SMALL RIBOSOMAL SUBUNIT PROTEIN MS31"/>
    <property type="match status" value="1"/>
</dbReference>
<evidence type="ECO:0000256" key="1">
    <source>
        <dbReference type="ARBA" id="ARBA00004173"/>
    </source>
</evidence>
<dbReference type="InterPro" id="IPR026299">
    <property type="entry name" value="MRP-S31"/>
</dbReference>
<organism evidence="13 14">
    <name type="scientific">Crassostrea virginica</name>
    <name type="common">Eastern oyster</name>
    <dbReference type="NCBI Taxonomy" id="6565"/>
    <lineage>
        <taxon>Eukaryota</taxon>
        <taxon>Metazoa</taxon>
        <taxon>Spiralia</taxon>
        <taxon>Lophotrochozoa</taxon>
        <taxon>Mollusca</taxon>
        <taxon>Bivalvia</taxon>
        <taxon>Autobranchia</taxon>
        <taxon>Pteriomorphia</taxon>
        <taxon>Ostreida</taxon>
        <taxon>Ostreoidea</taxon>
        <taxon>Ostreidae</taxon>
        <taxon>Crassostrea</taxon>
    </lineage>
</organism>
<keyword evidence="3" id="KW-0809">Transit peptide</keyword>
<keyword evidence="5" id="KW-0496">Mitochondrion</keyword>
<feature type="domain" description="K Homology" evidence="12">
    <location>
        <begin position="888"/>
        <end position="956"/>
    </location>
</feature>
<comment type="subcellular location">
    <subcellularLocation>
        <location evidence="1">Mitochondrion</location>
    </subcellularLocation>
</comment>
<keyword evidence="4" id="KW-0689">Ribosomal protein</keyword>
<proteinExistence type="inferred from homology"/>
<dbReference type="GO" id="GO:0003735">
    <property type="term" value="F:structural constituent of ribosome"/>
    <property type="evidence" value="ECO:0007669"/>
    <property type="project" value="InterPro"/>
</dbReference>
<dbReference type="SMART" id="SM00322">
    <property type="entry name" value="KH"/>
    <property type="match status" value="7"/>
</dbReference>
<dbReference type="GO" id="GO:0005763">
    <property type="term" value="C:mitochondrial small ribosomal subunit"/>
    <property type="evidence" value="ECO:0007669"/>
    <property type="project" value="InterPro"/>
</dbReference>
<accession>A0A8B8AQX0</accession>
<evidence type="ECO:0000256" key="11">
    <source>
        <dbReference type="SAM" id="MobiDB-lite"/>
    </source>
</evidence>
<reference evidence="14" key="1">
    <citation type="submission" date="2025-08" db="UniProtKB">
        <authorList>
            <consortium name="RefSeq"/>
        </authorList>
    </citation>
    <scope>IDENTIFICATION</scope>
    <source>
        <tissue evidence="14">Whole sample</tissue>
    </source>
</reference>
<dbReference type="RefSeq" id="XP_022293456.1">
    <property type="nucleotide sequence ID" value="XM_022437748.1"/>
</dbReference>
<keyword evidence="13" id="KW-1185">Reference proteome</keyword>
<name>A0A8B8AQX0_CRAVI</name>
<evidence type="ECO:0000313" key="13">
    <source>
        <dbReference type="Proteomes" id="UP000694844"/>
    </source>
</evidence>
<evidence type="ECO:0000259" key="12">
    <source>
        <dbReference type="SMART" id="SM00322"/>
    </source>
</evidence>
<feature type="domain" description="K Homology" evidence="12">
    <location>
        <begin position="144"/>
        <end position="214"/>
    </location>
</feature>
<dbReference type="InterPro" id="IPR036612">
    <property type="entry name" value="KH_dom_type_1_sf"/>
</dbReference>
<evidence type="ECO:0000256" key="10">
    <source>
        <dbReference type="SAM" id="Coils"/>
    </source>
</evidence>
<dbReference type="InterPro" id="IPR004087">
    <property type="entry name" value="KH_dom"/>
</dbReference>
<evidence type="ECO:0000256" key="7">
    <source>
        <dbReference type="ARBA" id="ARBA00035133"/>
    </source>
</evidence>
<dbReference type="SUPFAM" id="SSF54791">
    <property type="entry name" value="Eukaryotic type KH-domain (KH-domain type I)"/>
    <property type="match status" value="1"/>
</dbReference>
<feature type="domain" description="K Homology" evidence="12">
    <location>
        <begin position="1141"/>
        <end position="1210"/>
    </location>
</feature>
<feature type="domain" description="K Homology" evidence="12">
    <location>
        <begin position="63"/>
        <end position="130"/>
    </location>
</feature>
<dbReference type="Pfam" id="PF15433">
    <property type="entry name" value="MRP-S31"/>
    <property type="match status" value="1"/>
</dbReference>
<sequence>MATSILRRSCYQRLQKFYVILNSSQNASFLRRDFMTPVCASSRFYSNTPSDNSGSVTGNKNENDSKKTVLLPEKSAQYLSDRINEIAEKTGTSLKLEDEKGTEGKIPLSITATSPKDILKAVTEINEVLQKNLVEARLGQPLQERLEELIYLPRHKAEFLFADNSSALLDLQNETGTQIKVLSDSEDEQVLLMLTATEQEAVDEVLIKIQEYAAKQKMHEEKLTVNHPATFSLLKELPNLRKQTGAKIHFQKQEEGGVFTFSGRNPAIVEKAKSKILEHLDSFKDRKFTFKTQGRKPWGVLIGKKGSNLKQLTNKIKEVDPSLNMKMESSKFDNNFDVVTLTATQAIDDEKFEAAANLISQEMAKIDQACEDETEEKKAVLLGEEEEVKVNQTCFFRVVKSLPHVEKETGTRITFKKSSGCIIIQGKNQTDIEKAKAKMQELERKRCMRTFTVQSNPGSFFPVLLGKSSAQFKQLLDSIQMLDPSLRLAYSSANKQVYLWGAQDMDHAKFMEAESIVSKRVEEIESHLETLEKDGKFGDHKEEVKVNQICYFRMVKYFPQVEKETGTRITLEKSTGSCSVVYQGKSQADIEKAKAKLQELERKNNVWTFNVEKNPKNFFGMLIGRSSANYQLLLEKIQLLDPSLRLAYSSANKQVYLWGAQDMDHAKFMEAESIVSKRIEEIESRLETVEGDEKWGEESVLKTFSFQNTSLLPRLFAILIGSGGETINKLVESLKKLDPAFRLDAYSERNSIQLKGSKDLDPAKIEEAETIVLEKLAEIENFAGKNKSKAILDDKSKMKSFNFETPDEAVIGRLIGAKGERVRTLREMLRSIDRSFELAIDKNEKITRLYASKDIDDDTFEKGKAVMAKEIARVEEQASRMSQMRDSNMREIKIDMDLSEVPQFIGRLGSNIQRVETRLSAIDKLYKLETKLNAVILTAREEYFDAMLAVIEEEVEKIRLAENTFISPVQRPVSEQMASEASHIESFISDKKEHIPSELLYKRDFLMTLRMANGLSDPVDSVMEKIKTQAKKQGKKVEFSMLHRQLRVSCDSENDLDAFCKEIKKAFSRNSQRFTEAINITDSIWVSLLDGKMEDIEYEYGVKLYTYGWKMMDQDILEIEYVNVEDFDAARKAINDLHNPYLKSREITMHRSEVYYLLEDMGQPLRELMAETKTTIRTISKADGQKSVLVFGNDEKDIDAAIEKVRAISTNKKDLVKLVPKAKIRKPAERKRFNDERQELVYLVREALDKREITDTQEIDIPEDFSFSKVKPLNIWTKEDLKKPEREDPTDNLWYQLDKQGKEIHKLNVPTYNGFDDMIRLTKEGKMWHYPIDNEQGMEEEQAVSFADHVFFDDLLEDFPSSGPIRTFMEQVTVGLSQNPNLSVEEKREHIEWYKNYFQQKAEALKDTLGENVELKTLFSSETSKQTET</sequence>
<feature type="region of interest" description="Disordered" evidence="11">
    <location>
        <begin position="46"/>
        <end position="66"/>
    </location>
</feature>
<dbReference type="PANTHER" id="PTHR13231">
    <property type="entry name" value="MITOCHONDRIAL RIBOSOMAL PROTEIN S31"/>
    <property type="match status" value="1"/>
</dbReference>
<comment type="similarity">
    <text evidence="2">Belongs to the mitochondrion-specific ribosomal protein mS31 family.</text>
</comment>
<evidence type="ECO:0000256" key="8">
    <source>
        <dbReference type="ARBA" id="ARBA00035363"/>
    </source>
</evidence>
<keyword evidence="10" id="KW-0175">Coiled coil</keyword>
<feature type="domain" description="K Homology" evidence="12">
    <location>
        <begin position="282"/>
        <end position="364"/>
    </location>
</feature>
<evidence type="ECO:0000256" key="3">
    <source>
        <dbReference type="ARBA" id="ARBA00022946"/>
    </source>
</evidence>
<dbReference type="OrthoDB" id="5989925at2759"/>
<evidence type="ECO:0000256" key="2">
    <source>
        <dbReference type="ARBA" id="ARBA00011057"/>
    </source>
</evidence>